<dbReference type="EMBL" id="WNYA01002230">
    <property type="protein sequence ID" value="KAG8544491.1"/>
    <property type="molecule type" value="Genomic_DNA"/>
</dbReference>
<reference evidence="1" key="1">
    <citation type="thesis" date="2020" institute="ProQuest LLC" country="789 East Eisenhower Parkway, Ann Arbor, MI, USA">
        <title>Comparative Genomics and Chromosome Evolution.</title>
        <authorList>
            <person name="Mudd A.B."/>
        </authorList>
    </citation>
    <scope>NUCLEOTIDE SEQUENCE</scope>
    <source>
        <strain evidence="1">237g6f4</strain>
        <tissue evidence="1">Blood</tissue>
    </source>
</reference>
<keyword evidence="2" id="KW-1185">Reference proteome</keyword>
<organism evidence="1 2">
    <name type="scientific">Engystomops pustulosus</name>
    <name type="common">Tungara frog</name>
    <name type="synonym">Physalaemus pustulosus</name>
    <dbReference type="NCBI Taxonomy" id="76066"/>
    <lineage>
        <taxon>Eukaryota</taxon>
        <taxon>Metazoa</taxon>
        <taxon>Chordata</taxon>
        <taxon>Craniata</taxon>
        <taxon>Vertebrata</taxon>
        <taxon>Euteleostomi</taxon>
        <taxon>Amphibia</taxon>
        <taxon>Batrachia</taxon>
        <taxon>Anura</taxon>
        <taxon>Neobatrachia</taxon>
        <taxon>Hyloidea</taxon>
        <taxon>Leptodactylidae</taxon>
        <taxon>Leiuperinae</taxon>
        <taxon>Engystomops</taxon>
    </lineage>
</organism>
<proteinExistence type="predicted"/>
<dbReference type="Proteomes" id="UP000824782">
    <property type="component" value="Unassembled WGS sequence"/>
</dbReference>
<sequence>MKSASIHVTRAPGFLHPSLPLEVRRIHLLLPRICECMSCDTIQNVKSRALSESIGLSDGLPPDLHRVQVDAPKSDCVRQNPLLNVAQTETVRKYDKNALRGTLVNVPHDVHIMAHRRWTYSLSMNKLLVTVPLYVALHGP</sequence>
<accession>A0AAV6ZDB4</accession>
<name>A0AAV6ZDB4_ENGPU</name>
<dbReference type="AlphaFoldDB" id="A0AAV6ZDB4"/>
<gene>
    <name evidence="1" type="ORF">GDO81_022403</name>
</gene>
<evidence type="ECO:0000313" key="1">
    <source>
        <dbReference type="EMBL" id="KAG8544491.1"/>
    </source>
</evidence>
<comment type="caution">
    <text evidence="1">The sequence shown here is derived from an EMBL/GenBank/DDBJ whole genome shotgun (WGS) entry which is preliminary data.</text>
</comment>
<evidence type="ECO:0000313" key="2">
    <source>
        <dbReference type="Proteomes" id="UP000824782"/>
    </source>
</evidence>
<protein>
    <submittedName>
        <fullName evidence="1">Uncharacterized protein</fullName>
    </submittedName>
</protein>